<evidence type="ECO:0000256" key="8">
    <source>
        <dbReference type="ARBA" id="ARBA00022801"/>
    </source>
</evidence>
<evidence type="ECO:0000256" key="16">
    <source>
        <dbReference type="SAM" id="SignalP"/>
    </source>
</evidence>
<comment type="subunit">
    <text evidence="5">Monomer.</text>
</comment>
<keyword evidence="8 14" id="KW-0378">Hydrolase</keyword>
<evidence type="ECO:0000256" key="1">
    <source>
        <dbReference type="ARBA" id="ARBA00000548"/>
    </source>
</evidence>
<evidence type="ECO:0000256" key="9">
    <source>
        <dbReference type="ARBA" id="ARBA00022837"/>
    </source>
</evidence>
<dbReference type="InterPro" id="IPR006047">
    <property type="entry name" value="GH13_cat_dom"/>
</dbReference>
<dbReference type="GO" id="GO:0004556">
    <property type="term" value="F:alpha-amylase activity"/>
    <property type="evidence" value="ECO:0007669"/>
    <property type="project" value="UniProtKB-UniRule"/>
</dbReference>
<name>A0A553PAT1_TIGCA</name>
<dbReference type="InterPro" id="IPR006046">
    <property type="entry name" value="Alpha_amylase"/>
</dbReference>
<dbReference type="EMBL" id="VCGU01000005">
    <property type="protein sequence ID" value="TRY74792.1"/>
    <property type="molecule type" value="Genomic_DNA"/>
</dbReference>
<dbReference type="SMART" id="SM00632">
    <property type="entry name" value="Aamy_C"/>
    <property type="match status" value="1"/>
</dbReference>
<feature type="region of interest" description="Disordered" evidence="15">
    <location>
        <begin position="658"/>
        <end position="678"/>
    </location>
</feature>
<dbReference type="SUPFAM" id="SSF51011">
    <property type="entry name" value="Glycosyl hydrolase domain"/>
    <property type="match status" value="1"/>
</dbReference>
<dbReference type="AlphaFoldDB" id="A0A553PAT1"/>
<comment type="catalytic activity">
    <reaction evidence="1 14">
        <text>Endohydrolysis of (1-&gt;4)-alpha-D-glucosidic linkages in polysaccharides containing three or more (1-&gt;4)-alpha-linked D-glucose units.</text>
        <dbReference type="EC" id="3.2.1.1"/>
    </reaction>
</comment>
<dbReference type="GO" id="GO:0046872">
    <property type="term" value="F:metal ion binding"/>
    <property type="evidence" value="ECO:0007669"/>
    <property type="project" value="UniProtKB-KW"/>
</dbReference>
<evidence type="ECO:0000259" key="17">
    <source>
        <dbReference type="SMART" id="SM00632"/>
    </source>
</evidence>
<dbReference type="InterPro" id="IPR031319">
    <property type="entry name" value="A-amylase_C"/>
</dbReference>
<evidence type="ECO:0000256" key="5">
    <source>
        <dbReference type="ARBA" id="ARBA00011245"/>
    </source>
</evidence>
<evidence type="ECO:0000256" key="15">
    <source>
        <dbReference type="SAM" id="MobiDB-lite"/>
    </source>
</evidence>
<comment type="cofactor">
    <cofactor evidence="2">
        <name>Ca(2+)</name>
        <dbReference type="ChEBI" id="CHEBI:29108"/>
    </cofactor>
</comment>
<dbReference type="GO" id="GO:0005975">
    <property type="term" value="P:carbohydrate metabolic process"/>
    <property type="evidence" value="ECO:0007669"/>
    <property type="project" value="InterPro"/>
</dbReference>
<dbReference type="PANTHER" id="PTHR43447">
    <property type="entry name" value="ALPHA-AMYLASE"/>
    <property type="match status" value="1"/>
</dbReference>
<keyword evidence="9" id="KW-0106">Calcium</keyword>
<evidence type="ECO:0000256" key="7">
    <source>
        <dbReference type="ARBA" id="ARBA00022723"/>
    </source>
</evidence>
<dbReference type="SMART" id="SM00642">
    <property type="entry name" value="Aamy"/>
    <property type="match status" value="1"/>
</dbReference>
<evidence type="ECO:0000256" key="2">
    <source>
        <dbReference type="ARBA" id="ARBA00001913"/>
    </source>
</evidence>
<evidence type="ECO:0000256" key="3">
    <source>
        <dbReference type="ARBA" id="ARBA00001923"/>
    </source>
</evidence>
<evidence type="ECO:0000259" key="18">
    <source>
        <dbReference type="SMART" id="SM00642"/>
    </source>
</evidence>
<reference evidence="19 20" key="1">
    <citation type="journal article" date="2018" name="Nat. Ecol. Evol.">
        <title>Genomic signatures of mitonuclear coevolution across populations of Tigriopus californicus.</title>
        <authorList>
            <person name="Barreto F.S."/>
            <person name="Watson E.T."/>
            <person name="Lima T.G."/>
            <person name="Willett C.S."/>
            <person name="Edmands S."/>
            <person name="Li W."/>
            <person name="Burton R.S."/>
        </authorList>
    </citation>
    <scope>NUCLEOTIDE SEQUENCE [LARGE SCALE GENOMIC DNA]</scope>
    <source>
        <strain evidence="19 20">San Diego</strain>
    </source>
</reference>
<dbReference type="SUPFAM" id="SSF51445">
    <property type="entry name" value="(Trans)glycosidases"/>
    <property type="match status" value="1"/>
</dbReference>
<evidence type="ECO:0000256" key="13">
    <source>
        <dbReference type="RuleBase" id="RU003615"/>
    </source>
</evidence>
<evidence type="ECO:0000256" key="12">
    <source>
        <dbReference type="ARBA" id="ARBA00023295"/>
    </source>
</evidence>
<evidence type="ECO:0000256" key="10">
    <source>
        <dbReference type="ARBA" id="ARBA00023214"/>
    </source>
</evidence>
<dbReference type="Proteomes" id="UP000318571">
    <property type="component" value="Chromosome 2"/>
</dbReference>
<feature type="domain" description="Alpha-amylase C-terminal" evidence="17">
    <location>
        <begin position="415"/>
        <end position="492"/>
    </location>
</feature>
<dbReference type="Gene3D" id="3.20.20.80">
    <property type="entry name" value="Glycosidases"/>
    <property type="match status" value="1"/>
</dbReference>
<sequence length="797" mass="87247">MRLIVSLSALLAIFGSIEAFVDPHCDGKQVVVHLFEWKWTDVALECERFLAPAGYCGVQISPPHEHVFLPEDNCPWWQRYQLVSYQLESRSGTRDQFVDMVHRCNAVGVRIFADVILNHAAGMGRKGPGFAGTDFDTTDDKHDFPGIPYSDENFTPRELCPSDSGSVDNYSVEDNVRNCYLVGLSDLYGAQEYVQQKQADYLNDMIDIGVAGFRVDAAKHMWAEDIAAIQALLKPLNVEQGFKAGSQPFFMHEVIDRDDGVVRVQEYYDLGIVTEFRYSQKMAWASTGDWGQFGGLYDPGWGMSDPEHAFVFVDNHDNQRGHGGSGDVVTFKDGKLYAYAVSAMLASEYGFTRVMSSYDFDNSDQGPPSLDDFVTSDVTINEDGSCGGGWVCEHRWNAIAKMVQFRNAVAGAPQENFWSEGDSMGLSRTGKGFFAMSQRSGFTASVQTGLPGGDYCNIIDSCASSVTVQSDGTADISINNDDGVLAICVGCKGDEIVPGPTSAPGETTTKTTITTMITFDTTTTATSQDTTLPDTDTTIEFSTPPAATECCTTINVQTDSSPDDSIKDVFGEYSFTGVSEDGYPIYRIDGDGLNYLYFINDFSHHFKGWIIGEDSTSDVGKISREGDEHCIEGKSDEWYYVMANELVPVDSITVDCVGGPNPTNPGTDDTTTKTTPGSSGECCDGIFFGSTGGIGDDLPAIQGNYLMSEVGDTGRLVYEHESGQYFLYYHDDPAFHFKGWLISIDPTSNDWIALNEGVAECAQDLSSGWEFFMENQWVQDSSVTVDCIAALSDLLLI</sequence>
<evidence type="ECO:0000256" key="4">
    <source>
        <dbReference type="ARBA" id="ARBA00008061"/>
    </source>
</evidence>
<keyword evidence="16" id="KW-0732">Signal</keyword>
<dbReference type="InterPro" id="IPR013780">
    <property type="entry name" value="Glyco_hydro_b"/>
</dbReference>
<accession>A0A553PAT1</accession>
<feature type="chain" id="PRO_5021704252" description="Alpha-amylase" evidence="16">
    <location>
        <begin position="20"/>
        <end position="797"/>
    </location>
</feature>
<keyword evidence="10" id="KW-0868">Chloride</keyword>
<dbReference type="EC" id="3.2.1.1" evidence="6 14"/>
<gene>
    <name evidence="19" type="ORF">TCAL_08394</name>
</gene>
<comment type="similarity">
    <text evidence="4 13">Belongs to the glycosyl hydrolase 13 family.</text>
</comment>
<dbReference type="Gene3D" id="2.60.40.1180">
    <property type="entry name" value="Golgi alpha-mannosidase II"/>
    <property type="match status" value="1"/>
</dbReference>
<evidence type="ECO:0000256" key="14">
    <source>
        <dbReference type="RuleBase" id="RU361134"/>
    </source>
</evidence>
<keyword evidence="7" id="KW-0479">Metal-binding</keyword>
<feature type="domain" description="Glycosyl hydrolase family 13 catalytic" evidence="18">
    <location>
        <begin position="29"/>
        <end position="406"/>
    </location>
</feature>
<dbReference type="CDD" id="cd11317">
    <property type="entry name" value="AmyAc_bac_euk_AmyA"/>
    <property type="match status" value="1"/>
</dbReference>
<comment type="caution">
    <text evidence="19">The sequence shown here is derived from an EMBL/GenBank/DDBJ whole genome shotgun (WGS) entry which is preliminary data.</text>
</comment>
<organism evidence="19 20">
    <name type="scientific">Tigriopus californicus</name>
    <name type="common">Marine copepod</name>
    <dbReference type="NCBI Taxonomy" id="6832"/>
    <lineage>
        <taxon>Eukaryota</taxon>
        <taxon>Metazoa</taxon>
        <taxon>Ecdysozoa</taxon>
        <taxon>Arthropoda</taxon>
        <taxon>Crustacea</taxon>
        <taxon>Multicrustacea</taxon>
        <taxon>Hexanauplia</taxon>
        <taxon>Copepoda</taxon>
        <taxon>Harpacticoida</taxon>
        <taxon>Harpacticidae</taxon>
        <taxon>Tigriopus</taxon>
    </lineage>
</organism>
<comment type="cofactor">
    <cofactor evidence="3">
        <name>chloride</name>
        <dbReference type="ChEBI" id="CHEBI:17996"/>
    </cofactor>
</comment>
<dbReference type="PRINTS" id="PR00110">
    <property type="entry name" value="ALPHAAMYLASE"/>
</dbReference>
<evidence type="ECO:0000313" key="19">
    <source>
        <dbReference type="EMBL" id="TRY74792.1"/>
    </source>
</evidence>
<evidence type="ECO:0000256" key="11">
    <source>
        <dbReference type="ARBA" id="ARBA00023277"/>
    </source>
</evidence>
<dbReference type="InterPro" id="IPR017853">
    <property type="entry name" value="GH"/>
</dbReference>
<keyword evidence="20" id="KW-1185">Reference proteome</keyword>
<evidence type="ECO:0000313" key="20">
    <source>
        <dbReference type="Proteomes" id="UP000318571"/>
    </source>
</evidence>
<protein>
    <recommendedName>
        <fullName evidence="6 14">Alpha-amylase</fullName>
        <ecNumber evidence="6 14">3.2.1.1</ecNumber>
    </recommendedName>
</protein>
<keyword evidence="11 14" id="KW-0119">Carbohydrate metabolism</keyword>
<feature type="signal peptide" evidence="16">
    <location>
        <begin position="1"/>
        <end position="19"/>
    </location>
</feature>
<evidence type="ECO:0000256" key="6">
    <source>
        <dbReference type="ARBA" id="ARBA00012595"/>
    </source>
</evidence>
<feature type="compositionally biased region" description="Low complexity" evidence="15">
    <location>
        <begin position="658"/>
        <end position="677"/>
    </location>
</feature>
<proteinExistence type="inferred from homology"/>
<keyword evidence="12 14" id="KW-0326">Glycosidase</keyword>
<dbReference type="Pfam" id="PF00128">
    <property type="entry name" value="Alpha-amylase"/>
    <property type="match status" value="1"/>
</dbReference>
<dbReference type="OMA" id="ECCTTIN"/>
<dbReference type="STRING" id="6832.A0A553PAT1"/>